<feature type="transmembrane region" description="Helical" evidence="7">
    <location>
        <begin position="108"/>
        <end position="125"/>
    </location>
</feature>
<comment type="subcellular location">
    <subcellularLocation>
        <location evidence="1">Cell membrane</location>
        <topology evidence="1">Multi-pass membrane protein</topology>
    </subcellularLocation>
</comment>
<reference evidence="8 9" key="1">
    <citation type="submission" date="2018-09" db="EMBL/GenBank/DDBJ databases">
        <title>Genomic Encyclopedia of Archaeal and Bacterial Type Strains, Phase II (KMG-II): from individual species to whole genera.</title>
        <authorList>
            <person name="Goeker M."/>
        </authorList>
    </citation>
    <scope>NUCLEOTIDE SEQUENCE [LARGE SCALE GENOMIC DNA]</scope>
    <source>
        <strain evidence="8 9">DSM 13151</strain>
    </source>
</reference>
<feature type="transmembrane region" description="Helical" evidence="7">
    <location>
        <begin position="269"/>
        <end position="295"/>
    </location>
</feature>
<dbReference type="GO" id="GO:0022857">
    <property type="term" value="F:transmembrane transporter activity"/>
    <property type="evidence" value="ECO:0007669"/>
    <property type="project" value="InterPro"/>
</dbReference>
<dbReference type="GO" id="GO:0005886">
    <property type="term" value="C:plasma membrane"/>
    <property type="evidence" value="ECO:0007669"/>
    <property type="project" value="UniProtKB-SubCell"/>
</dbReference>
<feature type="transmembrane region" description="Helical" evidence="7">
    <location>
        <begin position="166"/>
        <end position="187"/>
    </location>
</feature>
<protein>
    <submittedName>
        <fullName evidence="8">Nucleoside ABC transporter membrane protein</fullName>
    </submittedName>
</protein>
<keyword evidence="3 7" id="KW-0812">Transmembrane</keyword>
<keyword evidence="2" id="KW-1003">Cell membrane</keyword>
<gene>
    <name evidence="8" type="ORF">ATJ93_0617</name>
</gene>
<feature type="transmembrane region" description="Helical" evidence="7">
    <location>
        <begin position="39"/>
        <end position="58"/>
    </location>
</feature>
<dbReference type="CDD" id="cd06580">
    <property type="entry name" value="TM_PBP1_transp_TpRbsC_like"/>
    <property type="match status" value="1"/>
</dbReference>
<keyword evidence="4 7" id="KW-1133">Transmembrane helix</keyword>
<proteinExistence type="predicted"/>
<feature type="compositionally biased region" description="Polar residues" evidence="6">
    <location>
        <begin position="12"/>
        <end position="21"/>
    </location>
</feature>
<evidence type="ECO:0000256" key="6">
    <source>
        <dbReference type="SAM" id="MobiDB-lite"/>
    </source>
</evidence>
<dbReference type="EMBL" id="RAPO01000001">
    <property type="protein sequence ID" value="RKD97627.1"/>
    <property type="molecule type" value="Genomic_DNA"/>
</dbReference>
<evidence type="ECO:0000256" key="7">
    <source>
        <dbReference type="SAM" id="Phobius"/>
    </source>
</evidence>
<sequence>MPLLRLEVTPMSKPTGTPTDTNDADADEPTLPFSRRTTIGLLGAGAVLAVWIVVGLLAPDSWAGVLLSIAASPSTHTAMLRLAVPIALAAIGGIFAEKSGVINIGIEGLLIVSAFSSIVAVHWLGVGEATAGLSNHWWGLLVGTIISVLFALLFAVVCIEFKADQIIAGLAVWLISLGLAPFASQIVFGSPNTASVGRFSSVTIPVLSDLPLVGYLLFDTEPQVYIMLAGAAIGWYLLARTNFGRWVVASGENPKALDTAGVDVRKVRYAAVLLSGVFAGLGGAGFALGDLGTFAGGGDTAINGRGFIAIATYLLANYHPIGALLGSFLFAGLNAVQNGMQAAGYAIPTELIRVIPHMTVIVVLVLVGRTRLPDAAGDHYESGED</sequence>
<dbReference type="InterPro" id="IPR001851">
    <property type="entry name" value="ABC_transp_permease"/>
</dbReference>
<evidence type="ECO:0000256" key="3">
    <source>
        <dbReference type="ARBA" id="ARBA00022692"/>
    </source>
</evidence>
<name>A0A3R7HKB4_9EURY</name>
<accession>A0A3R7HKB4</accession>
<feature type="transmembrane region" description="Helical" evidence="7">
    <location>
        <begin position="78"/>
        <end position="96"/>
    </location>
</feature>
<evidence type="ECO:0000313" key="8">
    <source>
        <dbReference type="EMBL" id="RKD97627.1"/>
    </source>
</evidence>
<keyword evidence="9" id="KW-1185">Reference proteome</keyword>
<comment type="caution">
    <text evidence="8">The sequence shown here is derived from an EMBL/GenBank/DDBJ whole genome shotgun (WGS) entry which is preliminary data.</text>
</comment>
<evidence type="ECO:0000313" key="9">
    <source>
        <dbReference type="Proteomes" id="UP000283805"/>
    </source>
</evidence>
<feature type="transmembrane region" description="Helical" evidence="7">
    <location>
        <begin position="137"/>
        <end position="159"/>
    </location>
</feature>
<evidence type="ECO:0000256" key="4">
    <source>
        <dbReference type="ARBA" id="ARBA00022989"/>
    </source>
</evidence>
<feature type="transmembrane region" description="Helical" evidence="7">
    <location>
        <begin position="307"/>
        <end position="331"/>
    </location>
</feature>
<evidence type="ECO:0000256" key="2">
    <source>
        <dbReference type="ARBA" id="ARBA00022475"/>
    </source>
</evidence>
<feature type="region of interest" description="Disordered" evidence="6">
    <location>
        <begin position="1"/>
        <end position="29"/>
    </location>
</feature>
<keyword evidence="5 7" id="KW-0472">Membrane</keyword>
<dbReference type="PANTHER" id="PTHR43370:SF1">
    <property type="entry name" value="GUANOSINE ABC TRANSPORTER PERMEASE PROTEIN NUPQ"/>
    <property type="match status" value="1"/>
</dbReference>
<dbReference type="AlphaFoldDB" id="A0A3R7HKB4"/>
<dbReference type="Pfam" id="PF02653">
    <property type="entry name" value="BPD_transp_2"/>
    <property type="match status" value="1"/>
</dbReference>
<evidence type="ECO:0000256" key="1">
    <source>
        <dbReference type="ARBA" id="ARBA00004651"/>
    </source>
</evidence>
<dbReference type="PANTHER" id="PTHR43370">
    <property type="entry name" value="SUGAR ABC TRANSPORTER INTEGRAL MEMBRANE PROTEIN-RELATED"/>
    <property type="match status" value="1"/>
</dbReference>
<organism evidence="8 9">
    <name type="scientific">Halopiger aswanensis</name>
    <dbReference type="NCBI Taxonomy" id="148449"/>
    <lineage>
        <taxon>Archaea</taxon>
        <taxon>Methanobacteriati</taxon>
        <taxon>Methanobacteriota</taxon>
        <taxon>Stenosarchaea group</taxon>
        <taxon>Halobacteria</taxon>
        <taxon>Halobacteriales</taxon>
        <taxon>Natrialbaceae</taxon>
        <taxon>Halopiger</taxon>
    </lineage>
</organism>
<feature type="transmembrane region" description="Helical" evidence="7">
    <location>
        <begin position="225"/>
        <end position="249"/>
    </location>
</feature>
<evidence type="ECO:0000256" key="5">
    <source>
        <dbReference type="ARBA" id="ARBA00023136"/>
    </source>
</evidence>
<dbReference type="Proteomes" id="UP000283805">
    <property type="component" value="Unassembled WGS sequence"/>
</dbReference>
<feature type="transmembrane region" description="Helical" evidence="7">
    <location>
        <begin position="351"/>
        <end position="368"/>
    </location>
</feature>